<dbReference type="InterPro" id="IPR020449">
    <property type="entry name" value="Tscrpt_reg_AraC-type_HTH"/>
</dbReference>
<evidence type="ECO:0000256" key="4">
    <source>
        <dbReference type="ARBA" id="ARBA00023159"/>
    </source>
</evidence>
<evidence type="ECO:0000313" key="7">
    <source>
        <dbReference type="EMBL" id="PKR54456.1"/>
    </source>
</evidence>
<dbReference type="PRINTS" id="PR00032">
    <property type="entry name" value="HTHARAC"/>
</dbReference>
<evidence type="ECO:0000256" key="3">
    <source>
        <dbReference type="ARBA" id="ARBA00023125"/>
    </source>
</evidence>
<evidence type="ECO:0000256" key="1">
    <source>
        <dbReference type="ARBA" id="ARBA00022491"/>
    </source>
</evidence>
<keyword evidence="1" id="KW-0678">Repressor</keyword>
<dbReference type="GO" id="GO:0003700">
    <property type="term" value="F:DNA-binding transcription factor activity"/>
    <property type="evidence" value="ECO:0007669"/>
    <property type="project" value="InterPro"/>
</dbReference>
<dbReference type="FunFam" id="1.10.10.60:FF:000132">
    <property type="entry name" value="AraC family transcriptional regulator"/>
    <property type="match status" value="1"/>
</dbReference>
<dbReference type="SMART" id="SM00342">
    <property type="entry name" value="HTH_ARAC"/>
    <property type="match status" value="1"/>
</dbReference>
<evidence type="ECO:0000259" key="6">
    <source>
        <dbReference type="PROSITE" id="PS01124"/>
    </source>
</evidence>
<dbReference type="Pfam" id="PF12833">
    <property type="entry name" value="HTH_18"/>
    <property type="match status" value="1"/>
</dbReference>
<dbReference type="Gene3D" id="2.60.120.10">
    <property type="entry name" value="Jelly Rolls"/>
    <property type="match status" value="1"/>
</dbReference>
<dbReference type="PANTHER" id="PTHR11019">
    <property type="entry name" value="HTH-TYPE TRANSCRIPTIONAL REGULATOR NIMR"/>
    <property type="match status" value="1"/>
</dbReference>
<keyword evidence="2" id="KW-0805">Transcription regulation</keyword>
<feature type="domain" description="HTH araC/xylS-type" evidence="6">
    <location>
        <begin position="168"/>
        <end position="249"/>
    </location>
</feature>
<dbReference type="GO" id="GO:0043565">
    <property type="term" value="F:sequence-specific DNA binding"/>
    <property type="evidence" value="ECO:0007669"/>
    <property type="project" value="InterPro"/>
</dbReference>
<dbReference type="InterPro" id="IPR011051">
    <property type="entry name" value="RmlC_Cupin_sf"/>
</dbReference>
<keyword evidence="3" id="KW-0238">DNA-binding</keyword>
<dbReference type="RefSeq" id="WP_101266094.1">
    <property type="nucleotide sequence ID" value="NZ_NWTK01000005.1"/>
</dbReference>
<dbReference type="InterPro" id="IPR009057">
    <property type="entry name" value="Homeodomain-like_sf"/>
</dbReference>
<dbReference type="SUPFAM" id="SSF51182">
    <property type="entry name" value="RmlC-like cupins"/>
    <property type="match status" value="1"/>
</dbReference>
<proteinExistence type="predicted"/>
<gene>
    <name evidence="7" type="ORF">COO20_10030</name>
</gene>
<dbReference type="OrthoDB" id="9804543at2"/>
<comment type="caution">
    <text evidence="7">The sequence shown here is derived from an EMBL/GenBank/DDBJ whole genome shotgun (WGS) entry which is preliminary data.</text>
</comment>
<organism evidence="7 8">
    <name type="scientific">Thalassospira marina</name>
    <dbReference type="NCBI Taxonomy" id="2048283"/>
    <lineage>
        <taxon>Bacteria</taxon>
        <taxon>Pseudomonadati</taxon>
        <taxon>Pseudomonadota</taxon>
        <taxon>Alphaproteobacteria</taxon>
        <taxon>Rhodospirillales</taxon>
        <taxon>Thalassospiraceae</taxon>
        <taxon>Thalassospira</taxon>
    </lineage>
</organism>
<dbReference type="Gene3D" id="1.10.10.60">
    <property type="entry name" value="Homeodomain-like"/>
    <property type="match status" value="2"/>
</dbReference>
<protein>
    <submittedName>
        <fullName evidence="7">AraC family transcriptional regulator</fullName>
    </submittedName>
</protein>
<dbReference type="InterPro" id="IPR018060">
    <property type="entry name" value="HTH_AraC"/>
</dbReference>
<dbReference type="InterPro" id="IPR014710">
    <property type="entry name" value="RmlC-like_jellyroll"/>
</dbReference>
<dbReference type="Proteomes" id="UP000233597">
    <property type="component" value="Unassembled WGS sequence"/>
</dbReference>
<dbReference type="Pfam" id="PF02311">
    <property type="entry name" value="AraC_binding"/>
    <property type="match status" value="1"/>
</dbReference>
<dbReference type="AlphaFoldDB" id="A0A2N3KVE1"/>
<dbReference type="PANTHER" id="PTHR11019:SF159">
    <property type="entry name" value="TRANSCRIPTIONAL REGULATOR-RELATED"/>
    <property type="match status" value="1"/>
</dbReference>
<keyword evidence="5" id="KW-0804">Transcription</keyword>
<dbReference type="CDD" id="cd06124">
    <property type="entry name" value="cupin_NimR-like_N"/>
    <property type="match status" value="1"/>
</dbReference>
<sequence>MSSFPDVDRPVIGLGMVYEDGEVIPPHDHDRDQLLYGMTGVVIASSAQGVWLMPPQRGMWIPAGIVHEVRVIGKVIMRSLYLSPDESRGMPDQCQVVGISPLMRSLLSEAVSIAPEYDVNGRDGALMALIEHEIRNMPAIPLSLPLPLHKALSRRCHAFIRTPSAHDTIENWCNDLGMSRRSFTRLFRMETGLSFGEWRQQACTMAALPRLAAGEAVTTIALDLGYDNPAAFTSMFKRILGASPRDYRQ</sequence>
<reference evidence="7 8" key="1">
    <citation type="submission" date="2017-09" db="EMBL/GenBank/DDBJ databases">
        <title>Biodiversity and function of Thalassospira species in the particle-attached aromatic-hydrocarbon-degrading consortia from the surface seawater of the South China Sea.</title>
        <authorList>
            <person name="Dong C."/>
            <person name="Liu R."/>
            <person name="Shao Z."/>
        </authorList>
    </citation>
    <scope>NUCLEOTIDE SEQUENCE [LARGE SCALE GENOMIC DNA]</scope>
    <source>
        <strain evidence="7 8">CSC1P2</strain>
    </source>
</reference>
<dbReference type="InterPro" id="IPR003313">
    <property type="entry name" value="AraC-bd"/>
</dbReference>
<evidence type="ECO:0000313" key="8">
    <source>
        <dbReference type="Proteomes" id="UP000233597"/>
    </source>
</evidence>
<keyword evidence="4" id="KW-0010">Activator</keyword>
<dbReference type="EMBL" id="NWTK01000005">
    <property type="protein sequence ID" value="PKR54456.1"/>
    <property type="molecule type" value="Genomic_DNA"/>
</dbReference>
<dbReference type="PROSITE" id="PS01124">
    <property type="entry name" value="HTH_ARAC_FAMILY_2"/>
    <property type="match status" value="1"/>
</dbReference>
<evidence type="ECO:0000256" key="2">
    <source>
        <dbReference type="ARBA" id="ARBA00023015"/>
    </source>
</evidence>
<evidence type="ECO:0000256" key="5">
    <source>
        <dbReference type="ARBA" id="ARBA00023163"/>
    </source>
</evidence>
<name>A0A2N3KVE1_9PROT</name>
<dbReference type="SUPFAM" id="SSF46689">
    <property type="entry name" value="Homeodomain-like"/>
    <property type="match status" value="1"/>
</dbReference>
<accession>A0A2N3KVE1</accession>